<dbReference type="OrthoDB" id="1421611at2"/>
<organism evidence="1 2">
    <name type="scientific">Algoriphagus chordae</name>
    <dbReference type="NCBI Taxonomy" id="237019"/>
    <lineage>
        <taxon>Bacteria</taxon>
        <taxon>Pseudomonadati</taxon>
        <taxon>Bacteroidota</taxon>
        <taxon>Cytophagia</taxon>
        <taxon>Cytophagales</taxon>
        <taxon>Cyclobacteriaceae</taxon>
        <taxon>Algoriphagus</taxon>
    </lineage>
</organism>
<dbReference type="Proteomes" id="UP000248882">
    <property type="component" value="Unassembled WGS sequence"/>
</dbReference>
<evidence type="ECO:0000313" key="1">
    <source>
        <dbReference type="EMBL" id="PZX47102.1"/>
    </source>
</evidence>
<proteinExistence type="predicted"/>
<reference evidence="1 2" key="1">
    <citation type="submission" date="2018-06" db="EMBL/GenBank/DDBJ databases">
        <title>Genomic Encyclopedia of Archaeal and Bacterial Type Strains, Phase II (KMG-II): from individual species to whole genera.</title>
        <authorList>
            <person name="Goeker M."/>
        </authorList>
    </citation>
    <scope>NUCLEOTIDE SEQUENCE [LARGE SCALE GENOMIC DNA]</scope>
    <source>
        <strain evidence="1 2">DSM 19830</strain>
    </source>
</reference>
<gene>
    <name evidence="1" type="ORF">LV85_04060</name>
</gene>
<accession>A0A2W7S946</accession>
<comment type="caution">
    <text evidence="1">The sequence shown here is derived from an EMBL/GenBank/DDBJ whole genome shotgun (WGS) entry which is preliminary data.</text>
</comment>
<sequence>MQKVKSILVFGLLVVLLNSCVYSLFPIYTDDTLVYFPELIGRWDLEGGEDYVEFSHPRKLNLFGDSSNSESTDLTNEKAYHVEIMDDSELMSFVGNIAEIGDDLFLDLYPDNPYSSGASLSNVIPVHTFVKLKVSGKQLYLTSFDLEKLNKLFESNLIRLRHENVDGSILITAQPSEIQKFIDRYSDDESVFEDTEIYRRAS</sequence>
<dbReference type="EMBL" id="QKZT01000026">
    <property type="protein sequence ID" value="PZX47102.1"/>
    <property type="molecule type" value="Genomic_DNA"/>
</dbReference>
<keyword evidence="2" id="KW-1185">Reference proteome</keyword>
<name>A0A2W7S946_9BACT</name>
<protein>
    <submittedName>
        <fullName evidence="1">Uncharacterized protein</fullName>
    </submittedName>
</protein>
<dbReference type="AlphaFoldDB" id="A0A2W7S946"/>
<evidence type="ECO:0000313" key="2">
    <source>
        <dbReference type="Proteomes" id="UP000248882"/>
    </source>
</evidence>
<dbReference type="RefSeq" id="WP_111322834.1">
    <property type="nucleotide sequence ID" value="NZ_QKZT01000026.1"/>
</dbReference>